<evidence type="ECO:0000313" key="2">
    <source>
        <dbReference type="EMBL" id="TXD92144.1"/>
    </source>
</evidence>
<organism evidence="2 3">
    <name type="scientific">Gillisia hiemivivida</name>
    <dbReference type="NCBI Taxonomy" id="291190"/>
    <lineage>
        <taxon>Bacteria</taxon>
        <taxon>Pseudomonadati</taxon>
        <taxon>Bacteroidota</taxon>
        <taxon>Flavobacteriia</taxon>
        <taxon>Flavobacteriales</taxon>
        <taxon>Flavobacteriaceae</taxon>
        <taxon>Gillisia</taxon>
    </lineage>
</organism>
<evidence type="ECO:0000256" key="1">
    <source>
        <dbReference type="SAM" id="Phobius"/>
    </source>
</evidence>
<keyword evidence="3" id="KW-1185">Reference proteome</keyword>
<feature type="transmembrane region" description="Helical" evidence="1">
    <location>
        <begin position="33"/>
        <end position="58"/>
    </location>
</feature>
<comment type="caution">
    <text evidence="2">The sequence shown here is derived from an EMBL/GenBank/DDBJ whole genome shotgun (WGS) entry which is preliminary data.</text>
</comment>
<sequence>MIKKILLCIATIFLIWQSFVLLSNLDKLVINSWGLIIFTAWIINLFITGIFAFSGFAFPTQKLLPKSYYQIHHPKSLKKTYEVLRVNMFRQMLLATLWKSKGSISKVVCELKM</sequence>
<dbReference type="RefSeq" id="WP_146934241.1">
    <property type="nucleotide sequence ID" value="NZ_CBCSHZ010000028.1"/>
</dbReference>
<keyword evidence="1" id="KW-0812">Transmembrane</keyword>
<dbReference type="EMBL" id="VORY01000025">
    <property type="protein sequence ID" value="TXD92144.1"/>
    <property type="molecule type" value="Genomic_DNA"/>
</dbReference>
<dbReference type="Proteomes" id="UP000321367">
    <property type="component" value="Unassembled WGS sequence"/>
</dbReference>
<dbReference type="OrthoDB" id="669469at2"/>
<keyword evidence="1" id="KW-1133">Transmembrane helix</keyword>
<reference evidence="2 3" key="1">
    <citation type="submission" date="2019-08" db="EMBL/GenBank/DDBJ databases">
        <title>Genome sequence of Gillisia hiemivivida IC154 (type strain).</title>
        <authorList>
            <person name="Bowman J.P."/>
        </authorList>
    </citation>
    <scope>NUCLEOTIDE SEQUENCE [LARGE SCALE GENOMIC DNA]</scope>
    <source>
        <strain evidence="2 3">IC154</strain>
    </source>
</reference>
<evidence type="ECO:0000313" key="3">
    <source>
        <dbReference type="Proteomes" id="UP000321367"/>
    </source>
</evidence>
<keyword evidence="1" id="KW-0472">Membrane</keyword>
<accession>A0A5C6ZNE5</accession>
<protein>
    <submittedName>
        <fullName evidence="2">Uncharacterized protein</fullName>
    </submittedName>
</protein>
<proteinExistence type="predicted"/>
<name>A0A5C6ZNE5_9FLAO</name>
<dbReference type="AlphaFoldDB" id="A0A5C6ZNE5"/>
<gene>
    <name evidence="2" type="ORF">ES724_14625</name>
</gene>